<keyword evidence="4" id="KW-0659">Purine metabolism</keyword>
<dbReference type="GO" id="GO:0019628">
    <property type="term" value="P:urate catabolic process"/>
    <property type="evidence" value="ECO:0007669"/>
    <property type="project" value="TreeGrafter"/>
</dbReference>
<dbReference type="PANTHER" id="PTHR43466:SF1">
    <property type="entry name" value="2-OXO-4-HYDROXY-4-CARBOXY-5-UREIDOIMIDAZOLINE DECARBOXYLASE-RELATED"/>
    <property type="match status" value="1"/>
</dbReference>
<dbReference type="InterPro" id="IPR018020">
    <property type="entry name" value="OHCU_decarboxylase"/>
</dbReference>
<dbReference type="GO" id="GO:0051997">
    <property type="term" value="F:2-oxo-4-hydroxy-4-carboxy-5-ureidoimidazoline decarboxylase activity"/>
    <property type="evidence" value="ECO:0007669"/>
    <property type="project" value="UniProtKB-EC"/>
</dbReference>
<evidence type="ECO:0000256" key="3">
    <source>
        <dbReference type="ARBA" id="ARBA00012257"/>
    </source>
</evidence>
<dbReference type="EMBL" id="JABXYM010000001">
    <property type="protein sequence ID" value="MCR6097655.1"/>
    <property type="molecule type" value="Genomic_DNA"/>
</dbReference>
<comment type="caution">
    <text evidence="8">The sequence shown here is derived from an EMBL/GenBank/DDBJ whole genome shotgun (WGS) entry which is preliminary data.</text>
</comment>
<comment type="catalytic activity">
    <reaction evidence="1">
        <text>5-hydroxy-2-oxo-4-ureido-2,5-dihydro-1H-imidazole-5-carboxylate + H(+) = (S)-allantoin + CO2</text>
        <dbReference type="Rhea" id="RHEA:26301"/>
        <dbReference type="ChEBI" id="CHEBI:15378"/>
        <dbReference type="ChEBI" id="CHEBI:15678"/>
        <dbReference type="ChEBI" id="CHEBI:16526"/>
        <dbReference type="ChEBI" id="CHEBI:58639"/>
        <dbReference type="EC" id="4.1.1.97"/>
    </reaction>
</comment>
<sequence length="169" mass="19666">MYTITEVNSMQASEFITTIGPVFEHSPWVAEKTWPHRPFTCVTQLHNRMTKEMYQANTALKLSLLRAHPDLGTKLTISETSGKEQREAGLNRLTEKEYNQFADLNDAYVKQFGFPFIIAVKGKKKEQILHKMKKRRHHSYEKEMETALEEVSKIAGFRLNELIHKENDV</sequence>
<dbReference type="AlphaFoldDB" id="A0A9Q4B3V5"/>
<dbReference type="InterPro" id="IPR036778">
    <property type="entry name" value="OHCU_decarboxylase_sf"/>
</dbReference>
<dbReference type="GO" id="GO:0000255">
    <property type="term" value="P:allantoin metabolic process"/>
    <property type="evidence" value="ECO:0007669"/>
    <property type="project" value="InterPro"/>
</dbReference>
<keyword evidence="6 8" id="KW-0456">Lyase</keyword>
<evidence type="ECO:0000313" key="9">
    <source>
        <dbReference type="Proteomes" id="UP001057753"/>
    </source>
</evidence>
<evidence type="ECO:0000256" key="5">
    <source>
        <dbReference type="ARBA" id="ARBA00022793"/>
    </source>
</evidence>
<dbReference type="PANTHER" id="PTHR43466">
    <property type="entry name" value="2-OXO-4-HYDROXY-4-CARBOXY-5-UREIDOIMIDAZOLINE DECARBOXYLASE-RELATED"/>
    <property type="match status" value="1"/>
</dbReference>
<dbReference type="InterPro" id="IPR017580">
    <property type="entry name" value="OHCU_decarboxylase-1"/>
</dbReference>
<dbReference type="GO" id="GO:0006144">
    <property type="term" value="P:purine nucleobase metabolic process"/>
    <property type="evidence" value="ECO:0007669"/>
    <property type="project" value="UniProtKB-KW"/>
</dbReference>
<evidence type="ECO:0000256" key="6">
    <source>
        <dbReference type="ARBA" id="ARBA00023239"/>
    </source>
</evidence>
<dbReference type="EC" id="4.1.1.97" evidence="3"/>
<organism evidence="8 9">
    <name type="scientific">Salipaludibacillus agaradhaerens</name>
    <name type="common">Bacillus agaradhaerens</name>
    <dbReference type="NCBI Taxonomy" id="76935"/>
    <lineage>
        <taxon>Bacteria</taxon>
        <taxon>Bacillati</taxon>
        <taxon>Bacillota</taxon>
        <taxon>Bacilli</taxon>
        <taxon>Bacillales</taxon>
        <taxon>Bacillaceae</taxon>
    </lineage>
</organism>
<name>A0A9Q4B3V5_SALAG</name>
<protein>
    <recommendedName>
        <fullName evidence="3">2-oxo-4-hydroxy-4-carboxy-5-ureidoimidazoline decarboxylase</fullName>
        <ecNumber evidence="3">4.1.1.97</ecNumber>
    </recommendedName>
</protein>
<dbReference type="Gene3D" id="1.10.3330.10">
    <property type="entry name" value="Oxo-4-hydroxy-4-carboxy-5-ureidoimidazoline decarboxylase"/>
    <property type="match status" value="1"/>
</dbReference>
<accession>A0A9Q4B3V5</accession>
<evidence type="ECO:0000256" key="4">
    <source>
        <dbReference type="ARBA" id="ARBA00022631"/>
    </source>
</evidence>
<gene>
    <name evidence="8" type="primary">uraD</name>
    <name evidence="8" type="ORF">HXA33_13975</name>
</gene>
<feature type="domain" description="Oxo-4-hydroxy-4-carboxy-5-ureidoimidazoline decarboxylase" evidence="7">
    <location>
        <begin position="8"/>
        <end position="160"/>
    </location>
</feature>
<dbReference type="Pfam" id="PF09349">
    <property type="entry name" value="OHCU_decarbox"/>
    <property type="match status" value="1"/>
</dbReference>
<evidence type="ECO:0000256" key="2">
    <source>
        <dbReference type="ARBA" id="ARBA00004754"/>
    </source>
</evidence>
<dbReference type="RefSeq" id="WP_257822050.1">
    <property type="nucleotide sequence ID" value="NZ_JABXYM010000001.1"/>
</dbReference>
<evidence type="ECO:0000313" key="8">
    <source>
        <dbReference type="EMBL" id="MCR6097655.1"/>
    </source>
</evidence>
<keyword evidence="9" id="KW-1185">Reference proteome</keyword>
<evidence type="ECO:0000256" key="1">
    <source>
        <dbReference type="ARBA" id="ARBA00001163"/>
    </source>
</evidence>
<proteinExistence type="predicted"/>
<comment type="pathway">
    <text evidence="2">Purine metabolism; urate degradation; (S)-allantoin from urate: step 3/3.</text>
</comment>
<keyword evidence="5" id="KW-0210">Decarboxylase</keyword>
<reference evidence="8" key="1">
    <citation type="submission" date="2020-06" db="EMBL/GenBank/DDBJ databases">
        <title>Insight into the genomes of haloalkaliphilic bacilli from Kenyan soda lakes.</title>
        <authorList>
            <person name="Mwirichia R."/>
            <person name="Villamizar G.C."/>
            <person name="Poehlein A."/>
            <person name="Mugweru J."/>
            <person name="Kipnyargis A."/>
            <person name="Kiplimo D."/>
            <person name="Orwa P."/>
            <person name="Daniel R."/>
        </authorList>
    </citation>
    <scope>NUCLEOTIDE SEQUENCE</scope>
    <source>
        <strain evidence="8">B1096_S55</strain>
    </source>
</reference>
<dbReference type="SUPFAM" id="SSF158694">
    <property type="entry name" value="UraD-Like"/>
    <property type="match status" value="1"/>
</dbReference>
<evidence type="ECO:0000259" key="7">
    <source>
        <dbReference type="Pfam" id="PF09349"/>
    </source>
</evidence>
<dbReference type="NCBIfam" id="TIGR03164">
    <property type="entry name" value="UHCUDC"/>
    <property type="match status" value="1"/>
</dbReference>
<dbReference type="Proteomes" id="UP001057753">
    <property type="component" value="Unassembled WGS sequence"/>
</dbReference>